<dbReference type="EMBL" id="CAADFL010000959">
    <property type="protein sequence ID" value="VFK23961.1"/>
    <property type="molecule type" value="Genomic_DNA"/>
</dbReference>
<dbReference type="AlphaFoldDB" id="A0A450X3Z8"/>
<proteinExistence type="predicted"/>
<gene>
    <name evidence="2" type="ORF">BECKFM1743A_GA0114220_109752</name>
    <name evidence="3" type="ORF">BECKFM1743B_GA0114221_109592</name>
    <name evidence="1" type="ORF">BECKFM1743C_GA0114222_109662</name>
</gene>
<sequence length="111" mass="12918">MTIAIDFSKIIGFDWDQGNNRKNVDKHGVNQSEAEQVFFNQVLLLAEDPGHSRTEQRFHALGTTNTGRRLHVTFTLRGDATLIRVISARDMHRKEKFYYEREIPIASHLRH</sequence>
<evidence type="ECO:0000313" key="1">
    <source>
        <dbReference type="EMBL" id="VFJ77198.1"/>
    </source>
</evidence>
<dbReference type="InterPro" id="IPR007460">
    <property type="entry name" value="BrnT_toxin"/>
</dbReference>
<protein>
    <submittedName>
        <fullName evidence="3">Uncharacterized protein</fullName>
    </submittedName>
</protein>
<organism evidence="3">
    <name type="scientific">Candidatus Kentrum sp. FM</name>
    <dbReference type="NCBI Taxonomy" id="2126340"/>
    <lineage>
        <taxon>Bacteria</taxon>
        <taxon>Pseudomonadati</taxon>
        <taxon>Pseudomonadota</taxon>
        <taxon>Gammaproteobacteria</taxon>
        <taxon>Candidatus Kentrum</taxon>
    </lineage>
</organism>
<evidence type="ECO:0000313" key="2">
    <source>
        <dbReference type="EMBL" id="VFJ77309.1"/>
    </source>
</evidence>
<dbReference type="EMBL" id="CAADEZ010000975">
    <property type="protein sequence ID" value="VFJ77309.1"/>
    <property type="molecule type" value="Genomic_DNA"/>
</dbReference>
<dbReference type="Gene3D" id="3.10.450.530">
    <property type="entry name" value="Ribonuclease toxin, BrnT, of type II toxin-antitoxin system"/>
    <property type="match status" value="1"/>
</dbReference>
<dbReference type="Pfam" id="PF04365">
    <property type="entry name" value="BrnT_toxin"/>
    <property type="match status" value="1"/>
</dbReference>
<name>A0A450X3Z8_9GAMM</name>
<dbReference type="InterPro" id="IPR038573">
    <property type="entry name" value="BrnT_sf"/>
</dbReference>
<dbReference type="EMBL" id="CAADFA010000966">
    <property type="protein sequence ID" value="VFJ77198.1"/>
    <property type="molecule type" value="Genomic_DNA"/>
</dbReference>
<evidence type="ECO:0000313" key="3">
    <source>
        <dbReference type="EMBL" id="VFK23961.1"/>
    </source>
</evidence>
<accession>A0A450X3Z8</accession>
<reference evidence="3" key="1">
    <citation type="submission" date="2019-02" db="EMBL/GenBank/DDBJ databases">
        <authorList>
            <person name="Gruber-Vodicka R. H."/>
            <person name="Seah K. B. B."/>
        </authorList>
    </citation>
    <scope>NUCLEOTIDE SEQUENCE</scope>
    <source>
        <strain evidence="2">BECK_BZ163</strain>
        <strain evidence="3">BECK_BZ164</strain>
        <strain evidence="1">BECK_BZ165</strain>
    </source>
</reference>